<dbReference type="HOGENOM" id="CLU_080043_0_0_1"/>
<comment type="catalytic activity">
    <reaction evidence="1">
        <text>a 1,2-diacyl-sn-glycero-3-phosphocholine + H2O = a 1,2-diacyl-sn-glycero-3-phosphate + choline + H(+)</text>
        <dbReference type="Rhea" id="RHEA:14445"/>
        <dbReference type="ChEBI" id="CHEBI:15354"/>
        <dbReference type="ChEBI" id="CHEBI:15377"/>
        <dbReference type="ChEBI" id="CHEBI:15378"/>
        <dbReference type="ChEBI" id="CHEBI:57643"/>
        <dbReference type="ChEBI" id="CHEBI:58608"/>
        <dbReference type="EC" id="3.1.4.4"/>
    </reaction>
</comment>
<dbReference type="GO" id="GO:0004630">
    <property type="term" value="F:phospholipase D activity"/>
    <property type="evidence" value="ECO:0007669"/>
    <property type="project" value="UniProtKB-EC"/>
</dbReference>
<evidence type="ECO:0000313" key="8">
    <source>
        <dbReference type="EMBL" id="EEY57550.1"/>
    </source>
</evidence>
<gene>
    <name evidence="8" type="ORF">PITG_00108</name>
</gene>
<dbReference type="InterPro" id="IPR025202">
    <property type="entry name" value="PLD-like_dom"/>
</dbReference>
<dbReference type="GeneID" id="9476702"/>
<keyword evidence="9" id="KW-1185">Reference proteome</keyword>
<organism evidence="8 9">
    <name type="scientific">Phytophthora infestans (strain T30-4)</name>
    <name type="common">Potato late blight agent</name>
    <dbReference type="NCBI Taxonomy" id="403677"/>
    <lineage>
        <taxon>Eukaryota</taxon>
        <taxon>Sar</taxon>
        <taxon>Stramenopiles</taxon>
        <taxon>Oomycota</taxon>
        <taxon>Peronosporomycetes</taxon>
        <taxon>Peronosporales</taxon>
        <taxon>Peronosporaceae</taxon>
        <taxon>Phytophthora</taxon>
    </lineage>
</organism>
<keyword evidence="5" id="KW-0442">Lipid degradation</keyword>
<evidence type="ECO:0000313" key="9">
    <source>
        <dbReference type="Proteomes" id="UP000006643"/>
    </source>
</evidence>
<dbReference type="EC" id="3.1.4.4" evidence="2"/>
<dbReference type="KEGG" id="pif:PITG_00108"/>
<dbReference type="VEuPathDB" id="FungiDB:PITG_00108"/>
<dbReference type="OrthoDB" id="14911at2759"/>
<reference evidence="9" key="1">
    <citation type="journal article" date="2009" name="Nature">
        <title>Genome sequence and analysis of the Irish potato famine pathogen Phytophthora infestans.</title>
        <authorList>
            <consortium name="The Broad Institute Genome Sequencing Platform"/>
            <person name="Haas B.J."/>
            <person name="Kamoun S."/>
            <person name="Zody M.C."/>
            <person name="Jiang R.H."/>
            <person name="Handsaker R.E."/>
            <person name="Cano L.M."/>
            <person name="Grabherr M."/>
            <person name="Kodira C.D."/>
            <person name="Raffaele S."/>
            <person name="Torto-Alalibo T."/>
            <person name="Bozkurt T.O."/>
            <person name="Ah-Fong A.M."/>
            <person name="Alvarado L."/>
            <person name="Anderson V.L."/>
            <person name="Armstrong M.R."/>
            <person name="Avrova A."/>
            <person name="Baxter L."/>
            <person name="Beynon J."/>
            <person name="Boevink P.C."/>
            <person name="Bollmann S.R."/>
            <person name="Bos J.I."/>
            <person name="Bulone V."/>
            <person name="Cai G."/>
            <person name="Cakir C."/>
            <person name="Carrington J.C."/>
            <person name="Chawner M."/>
            <person name="Conti L."/>
            <person name="Costanzo S."/>
            <person name="Ewan R."/>
            <person name="Fahlgren N."/>
            <person name="Fischbach M.A."/>
            <person name="Fugelstad J."/>
            <person name="Gilroy E.M."/>
            <person name="Gnerre S."/>
            <person name="Green P.J."/>
            <person name="Grenville-Briggs L.J."/>
            <person name="Griffith J."/>
            <person name="Grunwald N.J."/>
            <person name="Horn K."/>
            <person name="Horner N.R."/>
            <person name="Hu C.H."/>
            <person name="Huitema E."/>
            <person name="Jeong D.H."/>
            <person name="Jones A.M."/>
            <person name="Jones J.D."/>
            <person name="Jones R.W."/>
            <person name="Karlsson E.K."/>
            <person name="Kunjeti S.G."/>
            <person name="Lamour K."/>
            <person name="Liu Z."/>
            <person name="Ma L."/>
            <person name="Maclean D."/>
            <person name="Chibucos M.C."/>
            <person name="McDonald H."/>
            <person name="McWalters J."/>
            <person name="Meijer H.J."/>
            <person name="Morgan W."/>
            <person name="Morris P.F."/>
            <person name="Munro C.A."/>
            <person name="O'Neill K."/>
            <person name="Ospina-Giraldo M."/>
            <person name="Pinzon A."/>
            <person name="Pritchard L."/>
            <person name="Ramsahoye B."/>
            <person name="Ren Q."/>
            <person name="Restrepo S."/>
            <person name="Roy S."/>
            <person name="Sadanandom A."/>
            <person name="Savidor A."/>
            <person name="Schornack S."/>
            <person name="Schwartz D.C."/>
            <person name="Schumann U.D."/>
            <person name="Schwessinger B."/>
            <person name="Seyer L."/>
            <person name="Sharpe T."/>
            <person name="Silvar C."/>
            <person name="Song J."/>
            <person name="Studholme D.J."/>
            <person name="Sykes S."/>
            <person name="Thines M."/>
            <person name="van de Vondervoort P.J."/>
            <person name="Phuntumart V."/>
            <person name="Wawra S."/>
            <person name="Weide R."/>
            <person name="Win J."/>
            <person name="Young C."/>
            <person name="Zhou S."/>
            <person name="Fry W."/>
            <person name="Meyers B.C."/>
            <person name="van West P."/>
            <person name="Ristaino J."/>
            <person name="Govers F."/>
            <person name="Birch P.R."/>
            <person name="Whisson S.C."/>
            <person name="Judelson H.S."/>
            <person name="Nusbaum C."/>
        </authorList>
    </citation>
    <scope>NUCLEOTIDE SEQUENCE [LARGE SCALE GENOMIC DNA]</scope>
    <source>
        <strain evidence="9">T30-4</strain>
    </source>
</reference>
<evidence type="ECO:0000256" key="3">
    <source>
        <dbReference type="ARBA" id="ARBA00022737"/>
    </source>
</evidence>
<dbReference type="InterPro" id="IPR015679">
    <property type="entry name" value="PLipase_D_fam"/>
</dbReference>
<dbReference type="PANTHER" id="PTHR18896">
    <property type="entry name" value="PHOSPHOLIPASE D"/>
    <property type="match status" value="1"/>
</dbReference>
<dbReference type="GO" id="GO:0005886">
    <property type="term" value="C:plasma membrane"/>
    <property type="evidence" value="ECO:0007669"/>
    <property type="project" value="TreeGrafter"/>
</dbReference>
<dbReference type="eggNOG" id="KOG1329">
    <property type="taxonomic scope" value="Eukaryota"/>
</dbReference>
<keyword evidence="3" id="KW-0677">Repeat</keyword>
<dbReference type="Pfam" id="PF13091">
    <property type="entry name" value="PLDc_2"/>
    <property type="match status" value="1"/>
</dbReference>
<keyword evidence="6" id="KW-0443">Lipid metabolism</keyword>
<proteinExistence type="predicted"/>
<protein>
    <recommendedName>
        <fullName evidence="2">phospholipase D</fullName>
        <ecNumber evidence="2">3.1.4.4</ecNumber>
    </recommendedName>
</protein>
<dbReference type="Gene3D" id="3.30.870.10">
    <property type="entry name" value="Endonuclease Chain A"/>
    <property type="match status" value="2"/>
</dbReference>
<dbReference type="RefSeq" id="XP_002908736.1">
    <property type="nucleotide sequence ID" value="XM_002908690.1"/>
</dbReference>
<dbReference type="AlphaFoldDB" id="D0MSW6"/>
<name>D0MSW6_PHYIT</name>
<dbReference type="OMA" id="ANFIGRW"/>
<evidence type="ECO:0000256" key="1">
    <source>
        <dbReference type="ARBA" id="ARBA00000798"/>
    </source>
</evidence>
<dbReference type="GO" id="GO:0009395">
    <property type="term" value="P:phospholipid catabolic process"/>
    <property type="evidence" value="ECO:0007669"/>
    <property type="project" value="TreeGrafter"/>
</dbReference>
<feature type="domain" description="PLD phosphodiesterase" evidence="7">
    <location>
        <begin position="174"/>
        <end position="201"/>
    </location>
</feature>
<evidence type="ECO:0000256" key="5">
    <source>
        <dbReference type="ARBA" id="ARBA00022963"/>
    </source>
</evidence>
<keyword evidence="4" id="KW-0378">Hydrolase</keyword>
<dbReference type="Proteomes" id="UP000006643">
    <property type="component" value="Unassembled WGS sequence"/>
</dbReference>
<evidence type="ECO:0000256" key="4">
    <source>
        <dbReference type="ARBA" id="ARBA00022801"/>
    </source>
</evidence>
<dbReference type="STRING" id="403677.D0MSW6"/>
<dbReference type="EMBL" id="DS028118">
    <property type="protein sequence ID" value="EEY57550.1"/>
    <property type="molecule type" value="Genomic_DNA"/>
</dbReference>
<dbReference type="InParanoid" id="D0MSW6"/>
<evidence type="ECO:0000256" key="2">
    <source>
        <dbReference type="ARBA" id="ARBA00012027"/>
    </source>
</evidence>
<evidence type="ECO:0000259" key="7">
    <source>
        <dbReference type="PROSITE" id="PS50035"/>
    </source>
</evidence>
<dbReference type="PANTHER" id="PTHR18896:SF76">
    <property type="entry name" value="PHOSPHOLIPASE"/>
    <property type="match status" value="1"/>
</dbReference>
<sequence>MNTRTGVKVKYDGWLDGHVRIHGPAAKDVAANFIGRWNSNYKPAQSLDTKLRGFKNPSYSKLAPLNYTSSRTSSSLGRQSIQIVRTFSCQYKHYDEFAPQGENTLFQALLKALKNAKNFIYIEDQYFILVPELLDAVLKVMPTLQRLIYLFDMIAPIQKLYPNKFQIYTTKSSLNLYIHTKVVIIDDVFVTVSSANWNRRSMTSDSEMAANIIDEDSVDSPDGVTVLRTARDFRIRKFYEMTGLSYDELDAMTIIEAANQLDMAAVDESTIIEAFQVEEQAYFAAFTDVLREQVDPQDTCT</sequence>
<accession>D0MSW6</accession>
<dbReference type="PROSITE" id="PS50035">
    <property type="entry name" value="PLD"/>
    <property type="match status" value="1"/>
</dbReference>
<dbReference type="CDD" id="cd09105">
    <property type="entry name" value="PLDc_vPLD1_2_like_2"/>
    <property type="match status" value="1"/>
</dbReference>
<dbReference type="SMART" id="SM00155">
    <property type="entry name" value="PLDc"/>
    <property type="match status" value="1"/>
</dbReference>
<dbReference type="SUPFAM" id="SSF56024">
    <property type="entry name" value="Phospholipase D/nuclease"/>
    <property type="match status" value="1"/>
</dbReference>
<evidence type="ECO:0000256" key="6">
    <source>
        <dbReference type="ARBA" id="ARBA00023098"/>
    </source>
</evidence>
<dbReference type="InterPro" id="IPR001736">
    <property type="entry name" value="PLipase_D/transphosphatidylase"/>
</dbReference>